<comment type="similarity">
    <text evidence="5">Belongs to the HIPP family.</text>
</comment>
<keyword evidence="3" id="KW-0449">Lipoprotein</keyword>
<evidence type="ECO:0000256" key="5">
    <source>
        <dbReference type="ARBA" id="ARBA00024045"/>
    </source>
</evidence>
<dbReference type="Gene3D" id="3.30.70.100">
    <property type="match status" value="1"/>
</dbReference>
<dbReference type="PANTHER" id="PTHR46195">
    <property type="entry name" value="HEAVY METAL-ASSOCIATED ISOPRENYLATED PLANT PROTEIN 7"/>
    <property type="match status" value="1"/>
</dbReference>
<dbReference type="GO" id="GO:0046872">
    <property type="term" value="F:metal ion binding"/>
    <property type="evidence" value="ECO:0007669"/>
    <property type="project" value="UniProtKB-KW"/>
</dbReference>
<dbReference type="PANTHER" id="PTHR46195:SF30">
    <property type="entry name" value="HEAVY METAL-ASSOCIATED ISOPRENYLATED PLANT PROTEIN 17-RELATED"/>
    <property type="match status" value="1"/>
</dbReference>
<dbReference type="InterPro" id="IPR044577">
    <property type="entry name" value="HIPP4/7/8/17/18/19"/>
</dbReference>
<sequence>MANHDHPTHVPCLFSMMMSEGSRLSLSNQSLFSFPDPFLIWVVDQFHQRHSPDLTESSPLQYLYSFVMSIQWNCVFLPRRRFVFGAFPWRRWFFRLSTGDCPLTQGYGGFTWIFDPGINRVLAEDEDIIKLVETKKNSQTQWINSGDLVPLFGHSIPEFPAHRYPRSMLKDLRLATKRELTAHPMIPKKYLVQRKASSSQCFVHDYMRRRPHMMILHQPFMNVILEYDASEDEFGFLLKIDEASTSPRWPLVFLDWVLVYLGSQVDSMNGMSDFKKRKHLPWQQIWVIRQRRLPTDQSESFSESSNVLISTKRQDTVLSPTTLSSHFKSKVMLKAFWSLSSKLIANNKYVKEGHNRFHLLARKAFDSRYMDVEFNISMHCNECERKIARVISKFKGVETFVTDMINHKVMVKGKIDPNKLLKKLKKKTGKRVKIVVKEEKDEESSKEDENVLEIDMESIGLRDQSIFGFCDWEMEKFMVFSDENANAICSIS</sequence>
<organism evidence="8">
    <name type="scientific">Arabidopsis lyrata subsp. lyrata</name>
    <name type="common">Lyre-leaved rock-cress</name>
    <dbReference type="NCBI Taxonomy" id="81972"/>
    <lineage>
        <taxon>Eukaryota</taxon>
        <taxon>Viridiplantae</taxon>
        <taxon>Streptophyta</taxon>
        <taxon>Embryophyta</taxon>
        <taxon>Tracheophyta</taxon>
        <taxon>Spermatophyta</taxon>
        <taxon>Magnoliopsida</taxon>
        <taxon>eudicotyledons</taxon>
        <taxon>Gunneridae</taxon>
        <taxon>Pentapetalae</taxon>
        <taxon>rosids</taxon>
        <taxon>malvids</taxon>
        <taxon>Brassicales</taxon>
        <taxon>Brassicaceae</taxon>
        <taxon>Camelineae</taxon>
        <taxon>Arabidopsis</taxon>
    </lineage>
</organism>
<dbReference type="Gramene" id="fgenesh1_pg.C_scaffold_3002063">
    <property type="protein sequence ID" value="fgenesh1_pg.C_scaffold_3002063"/>
    <property type="gene ID" value="fgenesh1_pg.C_scaffold_3002063"/>
</dbReference>
<evidence type="ECO:0000313" key="8">
    <source>
        <dbReference type="Proteomes" id="UP000008694"/>
    </source>
</evidence>
<dbReference type="Proteomes" id="UP000008694">
    <property type="component" value="Unassembled WGS sequence"/>
</dbReference>
<dbReference type="EMBL" id="GL348715">
    <property type="protein sequence ID" value="EFH59568.1"/>
    <property type="molecule type" value="Genomic_DNA"/>
</dbReference>
<dbReference type="eggNOG" id="KOG0198">
    <property type="taxonomic scope" value="Eukaryota"/>
</dbReference>
<keyword evidence="2" id="KW-0479">Metal-binding</keyword>
<keyword evidence="1" id="KW-0488">Methylation</keyword>
<dbReference type="AlphaFoldDB" id="D7L0T5"/>
<accession>D7L0T5</accession>
<protein>
    <recommendedName>
        <fullName evidence="6">HMA domain-containing protein</fullName>
    </recommendedName>
</protein>
<feature type="domain" description="HMA" evidence="6">
    <location>
        <begin position="369"/>
        <end position="433"/>
    </location>
</feature>
<gene>
    <name evidence="7" type="ORF">ARALYDRAFT_342300</name>
</gene>
<evidence type="ECO:0000313" key="7">
    <source>
        <dbReference type="EMBL" id="EFH59568.1"/>
    </source>
</evidence>
<dbReference type="HOGENOM" id="CLU_043347_0_0_1"/>
<dbReference type="eggNOG" id="KOG1603">
    <property type="taxonomic scope" value="Eukaryota"/>
</dbReference>
<dbReference type="CDD" id="cd00371">
    <property type="entry name" value="HMA"/>
    <property type="match status" value="1"/>
</dbReference>
<keyword evidence="8" id="KW-1185">Reference proteome</keyword>
<evidence type="ECO:0000256" key="2">
    <source>
        <dbReference type="ARBA" id="ARBA00022723"/>
    </source>
</evidence>
<evidence type="ECO:0000256" key="1">
    <source>
        <dbReference type="ARBA" id="ARBA00022481"/>
    </source>
</evidence>
<keyword evidence="4" id="KW-0636">Prenylation</keyword>
<dbReference type="InterPro" id="IPR006121">
    <property type="entry name" value="HMA_dom"/>
</dbReference>
<dbReference type="STRING" id="81972.D7L0T5"/>
<evidence type="ECO:0000259" key="6">
    <source>
        <dbReference type="PROSITE" id="PS50846"/>
    </source>
</evidence>
<reference evidence="8" key="1">
    <citation type="journal article" date="2011" name="Nat. Genet.">
        <title>The Arabidopsis lyrata genome sequence and the basis of rapid genome size change.</title>
        <authorList>
            <person name="Hu T.T."/>
            <person name="Pattyn P."/>
            <person name="Bakker E.G."/>
            <person name="Cao J."/>
            <person name="Cheng J.-F."/>
            <person name="Clark R.M."/>
            <person name="Fahlgren N."/>
            <person name="Fawcett J.A."/>
            <person name="Grimwood J."/>
            <person name="Gundlach H."/>
            <person name="Haberer G."/>
            <person name="Hollister J.D."/>
            <person name="Ossowski S."/>
            <person name="Ottilar R.P."/>
            <person name="Salamov A.A."/>
            <person name="Schneeberger K."/>
            <person name="Spannagl M."/>
            <person name="Wang X."/>
            <person name="Yang L."/>
            <person name="Nasrallah M.E."/>
            <person name="Bergelson J."/>
            <person name="Carrington J.C."/>
            <person name="Gaut B.S."/>
            <person name="Schmutz J."/>
            <person name="Mayer K.F.X."/>
            <person name="Van de Peer Y."/>
            <person name="Grigoriev I.V."/>
            <person name="Nordborg M."/>
            <person name="Weigel D."/>
            <person name="Guo Y.-L."/>
        </authorList>
    </citation>
    <scope>NUCLEOTIDE SEQUENCE [LARGE SCALE GENOMIC DNA]</scope>
    <source>
        <strain evidence="8">cv. MN47</strain>
    </source>
</reference>
<evidence type="ECO:0000256" key="4">
    <source>
        <dbReference type="ARBA" id="ARBA00023289"/>
    </source>
</evidence>
<proteinExistence type="inferred from homology"/>
<name>D7L0T5_ARALL</name>
<evidence type="ECO:0000256" key="3">
    <source>
        <dbReference type="ARBA" id="ARBA00023288"/>
    </source>
</evidence>
<dbReference type="PROSITE" id="PS50846">
    <property type="entry name" value="HMA_2"/>
    <property type="match status" value="1"/>
</dbReference>
<dbReference type="Pfam" id="PF00403">
    <property type="entry name" value="HMA"/>
    <property type="match status" value="1"/>
</dbReference>
<dbReference type="InterPro" id="IPR036163">
    <property type="entry name" value="HMA_dom_sf"/>
</dbReference>
<dbReference type="SUPFAM" id="SSF55008">
    <property type="entry name" value="HMA, heavy metal-associated domain"/>
    <property type="match status" value="1"/>
</dbReference>